<dbReference type="Pfam" id="PF11999">
    <property type="entry name" value="Ice_binding"/>
    <property type="match status" value="1"/>
</dbReference>
<dbReference type="InterPro" id="IPR021884">
    <property type="entry name" value="Ice-bd_prot"/>
</dbReference>
<feature type="domain" description="SbsA Ig-like" evidence="3">
    <location>
        <begin position="100"/>
        <end position="203"/>
    </location>
</feature>
<keyword evidence="2" id="KW-0732">Signal</keyword>
<sequence length="691" mass="67968">PANGATGVLLTQPVSATFSTAMNASTLNSATFTLATSSGVAASGSVTYNSFTSTATFTPSANLATSTTYVATITTGAQNAAGAALTANYVWVFRTAPAPTPPTVISTFPADKAAGVALNQGLSATFSEAMNASTINGGTFAITAPGGIAVAGAVGYTVTGSVATFTPTAAFAPLTTYVATITTGAQDLGGTALAANYVWTFTTGAAPDTTRPTVIATNPINGATGVPFNQAIGAIFSKAMNPVTITTTSFTLTTPGGAVVNGLVSYAAISNTATFTPMTNLAPSTLYTATITTVAADLAGNTLLSNYVWTFTTGPAPDTTHPTVTLTNPVANASSVPITQAVSATFSKAMDPLTINTATFTLTGPGGASVAATVTYSAISFIATLTPTVSLAQGTIYTATVTTGAADLAGNSLIAGSVPNPWIFTTNAAVVLPPVNLGTAALFGGFGGGAGMTNMGTQTVINGNIGTTGVSTLITGFHDNGVGCTYTETPLNIGYVNGSIVTAAPPPTVGCPTEGTAVTAAIAAQASIDAGTAYAALAAFPNGQDVSTCAGCGGGQAGELGNRTLVAGIYKSAPGSYAITAGDLTLDAQGNPNAFWVFQMSTTFTVGSPAAHRSVLLVNGAQAKNVFWQVGTAATINGILGGGTMTGTIISQAGISVSTAGVAAITTINGRALVLTGPVTLVNTVINVPAP</sequence>
<dbReference type="InterPro" id="IPR014755">
    <property type="entry name" value="Cu-Rt/internalin_Ig-like"/>
</dbReference>
<evidence type="ECO:0000256" key="2">
    <source>
        <dbReference type="ARBA" id="ARBA00022729"/>
    </source>
</evidence>
<dbReference type="OrthoDB" id="2082707at2"/>
<reference evidence="4 5" key="1">
    <citation type="submission" date="2017-06" db="EMBL/GenBank/DDBJ databases">
        <authorList>
            <person name="Kim H.J."/>
            <person name="Triplett B.A."/>
        </authorList>
    </citation>
    <scope>NUCLEOTIDE SEQUENCE [LARGE SCALE GENOMIC DNA]</scope>
    <source>
        <strain evidence="4 5">DSM 18704</strain>
    </source>
</reference>
<comment type="similarity">
    <text evidence="1">Belongs to the ice-binding protein family.</text>
</comment>
<evidence type="ECO:0000313" key="5">
    <source>
        <dbReference type="Proteomes" id="UP000198356"/>
    </source>
</evidence>
<organism evidence="4 5">
    <name type="scientific">Granulicella rosea</name>
    <dbReference type="NCBI Taxonomy" id="474952"/>
    <lineage>
        <taxon>Bacteria</taxon>
        <taxon>Pseudomonadati</taxon>
        <taxon>Acidobacteriota</taxon>
        <taxon>Terriglobia</taxon>
        <taxon>Terriglobales</taxon>
        <taxon>Acidobacteriaceae</taxon>
        <taxon>Granulicella</taxon>
    </lineage>
</organism>
<name>A0A239M9S5_9BACT</name>
<dbReference type="Pfam" id="PF13205">
    <property type="entry name" value="Big_5"/>
    <property type="match status" value="4"/>
</dbReference>
<evidence type="ECO:0000259" key="3">
    <source>
        <dbReference type="Pfam" id="PF13205"/>
    </source>
</evidence>
<feature type="domain" description="SbsA Ig-like" evidence="3">
    <location>
        <begin position="208"/>
        <end position="313"/>
    </location>
</feature>
<proteinExistence type="inferred from homology"/>
<gene>
    <name evidence="4" type="ORF">SAMN05421770_11092</name>
</gene>
<dbReference type="RefSeq" id="WP_142988444.1">
    <property type="nucleotide sequence ID" value="NZ_FZOU01000010.1"/>
</dbReference>
<dbReference type="Proteomes" id="UP000198356">
    <property type="component" value="Unassembled WGS sequence"/>
</dbReference>
<protein>
    <submittedName>
        <fullName evidence="4">Ig-like domain-containing protein</fullName>
    </submittedName>
</protein>
<evidence type="ECO:0000313" key="4">
    <source>
        <dbReference type="EMBL" id="SNT38952.1"/>
    </source>
</evidence>
<feature type="domain" description="SbsA Ig-like" evidence="3">
    <location>
        <begin position="318"/>
        <end position="426"/>
    </location>
</feature>
<feature type="non-terminal residue" evidence="4">
    <location>
        <position position="1"/>
    </location>
</feature>
<keyword evidence="5" id="KW-1185">Reference proteome</keyword>
<dbReference type="Gene3D" id="2.60.40.1220">
    <property type="match status" value="4"/>
</dbReference>
<evidence type="ECO:0000256" key="1">
    <source>
        <dbReference type="ARBA" id="ARBA00005445"/>
    </source>
</evidence>
<dbReference type="EMBL" id="FZOU01000010">
    <property type="protein sequence ID" value="SNT38952.1"/>
    <property type="molecule type" value="Genomic_DNA"/>
</dbReference>
<feature type="domain" description="SbsA Ig-like" evidence="3">
    <location>
        <begin position="1"/>
        <end position="95"/>
    </location>
</feature>
<accession>A0A239M9S5</accession>
<dbReference type="InterPro" id="IPR032812">
    <property type="entry name" value="SbsA_Ig"/>
</dbReference>
<dbReference type="AlphaFoldDB" id="A0A239M9S5"/>